<keyword evidence="4 8" id="KW-0418">Kinase</keyword>
<evidence type="ECO:0000256" key="1">
    <source>
        <dbReference type="ARBA" id="ARBA00005380"/>
    </source>
</evidence>
<dbReference type="CDD" id="cd01164">
    <property type="entry name" value="FruK_PfkB_like"/>
    <property type="match status" value="1"/>
</dbReference>
<evidence type="ECO:0000256" key="2">
    <source>
        <dbReference type="ARBA" id="ARBA00022679"/>
    </source>
</evidence>
<keyword evidence="9" id="KW-1185">Reference proteome</keyword>
<proteinExistence type="inferred from homology"/>
<evidence type="ECO:0000256" key="5">
    <source>
        <dbReference type="ARBA" id="ARBA00022840"/>
    </source>
</evidence>
<evidence type="ECO:0000256" key="4">
    <source>
        <dbReference type="ARBA" id="ARBA00022777"/>
    </source>
</evidence>
<name>B8D165_HALOH</name>
<dbReference type="Proteomes" id="UP000000719">
    <property type="component" value="Chromosome"/>
</dbReference>
<dbReference type="NCBIfam" id="TIGR03168">
    <property type="entry name" value="1-PFK"/>
    <property type="match status" value="1"/>
</dbReference>
<comment type="similarity">
    <text evidence="6">Belongs to the carbohydrate kinase PfkB family. LacC subfamily.</text>
</comment>
<dbReference type="UniPathway" id="UPA00704">
    <property type="reaction ID" value="UER00715"/>
</dbReference>
<dbReference type="EMBL" id="CP001098">
    <property type="protein sequence ID" value="ACL71017.1"/>
    <property type="molecule type" value="Genomic_DNA"/>
</dbReference>
<keyword evidence="6" id="KW-0423">Lactose metabolism</keyword>
<dbReference type="Pfam" id="PF00294">
    <property type="entry name" value="PfkB"/>
    <property type="match status" value="1"/>
</dbReference>
<dbReference type="PANTHER" id="PTHR46566:SF2">
    <property type="entry name" value="ATP-DEPENDENT 6-PHOSPHOFRUCTOKINASE ISOZYME 2"/>
    <property type="match status" value="1"/>
</dbReference>
<dbReference type="EC" id="2.7.1.144" evidence="6"/>
<organism evidence="8 9">
    <name type="scientific">Halothermothrix orenii (strain H 168 / OCM 544 / DSM 9562)</name>
    <dbReference type="NCBI Taxonomy" id="373903"/>
    <lineage>
        <taxon>Bacteria</taxon>
        <taxon>Bacillati</taxon>
        <taxon>Bacillota</taxon>
        <taxon>Clostridia</taxon>
        <taxon>Halanaerobiales</taxon>
        <taxon>Halothermotrichaceae</taxon>
        <taxon>Halothermothrix</taxon>
    </lineage>
</organism>
<evidence type="ECO:0000256" key="3">
    <source>
        <dbReference type="ARBA" id="ARBA00022741"/>
    </source>
</evidence>
<sequence length="315" mass="34241">MVVTVTLNTSVDKAYILNQMETGGVNRVKETRNTAGGKGLNVARVARQLGTPVKAIGLVGGYSGEFILKKLREEEIDHNFLKVRGETRSCINVIEKERKRQTELLEPGPVVDAESLERFIDLYREEIKPARVVCMSGSVPRGVPADIYKRLVEIAKIANKKVILDASGTLLEEGIKGAPSIVKPNQDEAEALFDIKINSISDARQAGERLLDMGVELGIVSLGKEGFVAVSPDFTYYVKPPEIEVVNTVGCGDSLVAGLACGLDRGESLEDILRLGSAASAANAMNMKTGYCHREDVNNIIDRVKVRDMSCNYSS</sequence>
<dbReference type="SUPFAM" id="SSF53613">
    <property type="entry name" value="Ribokinase-like"/>
    <property type="match status" value="1"/>
</dbReference>
<dbReference type="GO" id="GO:0008662">
    <property type="term" value="F:1-phosphofructokinase activity"/>
    <property type="evidence" value="ECO:0007669"/>
    <property type="project" value="InterPro"/>
</dbReference>
<protein>
    <recommendedName>
        <fullName evidence="6">Tagatose-6-phosphate kinase</fullName>
        <ecNumber evidence="6">2.7.1.144</ecNumber>
    </recommendedName>
</protein>
<comment type="similarity">
    <text evidence="1">Belongs to the carbohydrate kinase pfkB family.</text>
</comment>
<evidence type="ECO:0000313" key="9">
    <source>
        <dbReference type="Proteomes" id="UP000000719"/>
    </source>
</evidence>
<evidence type="ECO:0000256" key="6">
    <source>
        <dbReference type="PIRNR" id="PIRNR000535"/>
    </source>
</evidence>
<dbReference type="GO" id="GO:0005988">
    <property type="term" value="P:lactose metabolic process"/>
    <property type="evidence" value="ECO:0007669"/>
    <property type="project" value="UniProtKB-KW"/>
</dbReference>
<dbReference type="InterPro" id="IPR029056">
    <property type="entry name" value="Ribokinase-like"/>
</dbReference>
<dbReference type="GO" id="GO:0005829">
    <property type="term" value="C:cytosol"/>
    <property type="evidence" value="ECO:0007669"/>
    <property type="project" value="TreeGrafter"/>
</dbReference>
<comment type="pathway">
    <text evidence="6">Carbohydrate metabolism; D-tagatose 6-phosphate degradation; D-glyceraldehyde 3-phosphate and glycerone phosphate from D-tagatose 6-phosphate: step 1/2.</text>
</comment>
<dbReference type="GO" id="GO:0044281">
    <property type="term" value="P:small molecule metabolic process"/>
    <property type="evidence" value="ECO:0007669"/>
    <property type="project" value="UniProtKB-ARBA"/>
</dbReference>
<dbReference type="GO" id="GO:0009024">
    <property type="term" value="F:tagatose-6-phosphate kinase activity"/>
    <property type="evidence" value="ECO:0007669"/>
    <property type="project" value="UniProtKB-EC"/>
</dbReference>
<dbReference type="HOGENOM" id="CLU_050013_0_2_9"/>
<dbReference type="GO" id="GO:0016052">
    <property type="term" value="P:carbohydrate catabolic process"/>
    <property type="evidence" value="ECO:0007669"/>
    <property type="project" value="UniProtKB-ARBA"/>
</dbReference>
<dbReference type="InterPro" id="IPR011611">
    <property type="entry name" value="PfkB_dom"/>
</dbReference>
<feature type="domain" description="Carbohydrate kinase PfkB" evidence="7">
    <location>
        <begin position="8"/>
        <end position="292"/>
    </location>
</feature>
<dbReference type="FunFam" id="3.40.1190.20:FF:000001">
    <property type="entry name" value="Phosphofructokinase"/>
    <property type="match status" value="1"/>
</dbReference>
<dbReference type="OrthoDB" id="9801219at2"/>
<accession>B8D165</accession>
<dbReference type="InterPro" id="IPR017583">
    <property type="entry name" value="Tagatose/fructose_Pkinase"/>
</dbReference>
<dbReference type="KEGG" id="hor:Hore_22720"/>
<keyword evidence="3 6" id="KW-0547">Nucleotide-binding</keyword>
<dbReference type="PANTHER" id="PTHR46566">
    <property type="entry name" value="1-PHOSPHOFRUCTOKINASE-RELATED"/>
    <property type="match status" value="1"/>
</dbReference>
<dbReference type="Gene3D" id="3.40.1190.20">
    <property type="match status" value="1"/>
</dbReference>
<keyword evidence="5 6" id="KW-0067">ATP-binding</keyword>
<dbReference type="InterPro" id="IPR022463">
    <property type="entry name" value="1-PFruKinase"/>
</dbReference>
<dbReference type="AlphaFoldDB" id="B8D165"/>
<comment type="catalytic activity">
    <reaction evidence="6">
        <text>D-tagatofuranose 6-phosphate + ATP = D-tagatofuranose 1,6-bisphosphate + ADP + H(+)</text>
        <dbReference type="Rhea" id="RHEA:12420"/>
        <dbReference type="ChEBI" id="CHEBI:15378"/>
        <dbReference type="ChEBI" id="CHEBI:30616"/>
        <dbReference type="ChEBI" id="CHEBI:58694"/>
        <dbReference type="ChEBI" id="CHEBI:58695"/>
        <dbReference type="ChEBI" id="CHEBI:456216"/>
        <dbReference type="EC" id="2.7.1.144"/>
    </reaction>
</comment>
<evidence type="ECO:0000259" key="7">
    <source>
        <dbReference type="Pfam" id="PF00294"/>
    </source>
</evidence>
<dbReference type="STRING" id="373903.Hore_22720"/>
<dbReference type="GO" id="GO:0005524">
    <property type="term" value="F:ATP binding"/>
    <property type="evidence" value="ECO:0007669"/>
    <property type="project" value="UniProtKB-KW"/>
</dbReference>
<gene>
    <name evidence="8" type="ordered locus">Hore_22720</name>
</gene>
<keyword evidence="2 6" id="KW-0808">Transferase</keyword>
<dbReference type="RefSeq" id="WP_015923986.1">
    <property type="nucleotide sequence ID" value="NC_011899.1"/>
</dbReference>
<evidence type="ECO:0000313" key="8">
    <source>
        <dbReference type="EMBL" id="ACL71017.1"/>
    </source>
</evidence>
<dbReference type="eggNOG" id="COG1105">
    <property type="taxonomic scope" value="Bacteria"/>
</dbReference>
<dbReference type="PIRSF" id="PIRSF000535">
    <property type="entry name" value="1PFK/6PFK/LacC"/>
    <property type="match status" value="1"/>
</dbReference>
<reference evidence="8 9" key="1">
    <citation type="journal article" date="2009" name="PLoS ONE">
        <title>Genome analysis of the anaerobic thermohalophilic bacterium Halothermothrix orenii.</title>
        <authorList>
            <person name="Mavromatis K."/>
            <person name="Ivanova N."/>
            <person name="Anderson I."/>
            <person name="Lykidis A."/>
            <person name="Hooper S.D."/>
            <person name="Sun H."/>
            <person name="Kunin V."/>
            <person name="Lapidus A."/>
            <person name="Hugenholtz P."/>
            <person name="Patel B."/>
            <person name="Kyrpides N.C."/>
        </authorList>
    </citation>
    <scope>NUCLEOTIDE SEQUENCE [LARGE SCALE GENOMIC DNA]</scope>
    <source>
        <strain evidence="9">H 168 / OCM 544 / DSM 9562</strain>
    </source>
</reference>
<dbReference type="NCBIfam" id="TIGR03828">
    <property type="entry name" value="pfkB"/>
    <property type="match status" value="1"/>
</dbReference>
<dbReference type="GO" id="GO:2001059">
    <property type="term" value="P:D-tagatose 6-phosphate catabolic process"/>
    <property type="evidence" value="ECO:0007669"/>
    <property type="project" value="UniProtKB-UniPathway"/>
</dbReference>